<accession>A0A1B6CBC5</accession>
<dbReference type="PANTHER" id="PTHR20854">
    <property type="entry name" value="INOSITOL MONOPHOSPHATASE"/>
    <property type="match status" value="1"/>
</dbReference>
<dbReference type="CDD" id="cd01639">
    <property type="entry name" value="IMPase"/>
    <property type="match status" value="1"/>
</dbReference>
<feature type="binding site" evidence="7">
    <location>
        <position position="74"/>
    </location>
    <ligand>
        <name>Mg(2+)</name>
        <dbReference type="ChEBI" id="CHEBI:18420"/>
        <label>1</label>
        <note>catalytic</note>
    </ligand>
</feature>
<evidence type="ECO:0000256" key="2">
    <source>
        <dbReference type="ARBA" id="ARBA00005152"/>
    </source>
</evidence>
<sequence>MAFVNCNIESCFNTALQLVKSAGNVFMEGFRKSLNVIYKHNLYADLVTEYDKKIEEILITQLTKTYSNHKFIAEESTHTAAKLTEDPTWMIDPIDGTTNFVHKNPNCCISVSFAVNKKLQFGIVYSPVQNKMFTAQEGKGAYLNGKAIHVSKIEDLGKSLVAAEISMAQYAPIHDEIMNRIDALILKSHGVRAIGSAALAMCYVATGELDAYHADHLQCWDYSAGSVIVKEAGGAVVNTDGSTFDVMQRKVIAACSDKLAVQIASAIKEADTKLKEKNIKYD</sequence>
<comment type="catalytic activity">
    <reaction evidence="8">
        <text>a myo-inositol phosphate + H2O = myo-inositol + phosphate</text>
        <dbReference type="Rhea" id="RHEA:24056"/>
        <dbReference type="ChEBI" id="CHEBI:15377"/>
        <dbReference type="ChEBI" id="CHEBI:17268"/>
        <dbReference type="ChEBI" id="CHEBI:43474"/>
        <dbReference type="ChEBI" id="CHEBI:84139"/>
        <dbReference type="EC" id="3.1.3.25"/>
    </reaction>
</comment>
<dbReference type="InterPro" id="IPR020583">
    <property type="entry name" value="Inositol_monoP_metal-BS"/>
</dbReference>
<evidence type="ECO:0000256" key="5">
    <source>
        <dbReference type="ARBA" id="ARBA00022801"/>
    </source>
</evidence>
<comment type="similarity">
    <text evidence="3 8">Belongs to the inositol monophosphatase superfamily.</text>
</comment>
<dbReference type="UniPathway" id="UPA00823">
    <property type="reaction ID" value="UER00788"/>
</dbReference>
<name>A0A1B6CBC5_9HEMI</name>
<keyword evidence="5 8" id="KW-0378">Hydrolase</keyword>
<dbReference type="InterPro" id="IPR000760">
    <property type="entry name" value="Inositol_monophosphatase-like"/>
</dbReference>
<dbReference type="EMBL" id="GEDC01026531">
    <property type="protein sequence ID" value="JAS10767.1"/>
    <property type="molecule type" value="Transcribed_RNA"/>
</dbReference>
<feature type="binding site" evidence="7">
    <location>
        <position position="92"/>
    </location>
    <ligand>
        <name>Mg(2+)</name>
        <dbReference type="ChEBI" id="CHEBI:18420"/>
        <label>1</label>
        <note>catalytic</note>
    </ligand>
</feature>
<dbReference type="InterPro" id="IPR033942">
    <property type="entry name" value="IMPase"/>
</dbReference>
<evidence type="ECO:0000256" key="8">
    <source>
        <dbReference type="RuleBase" id="RU364068"/>
    </source>
</evidence>
<evidence type="ECO:0000256" key="6">
    <source>
        <dbReference type="ARBA" id="ARBA00022842"/>
    </source>
</evidence>
<dbReference type="PRINTS" id="PR00377">
    <property type="entry name" value="IMPHPHTASES"/>
</dbReference>
<dbReference type="SUPFAM" id="SSF56655">
    <property type="entry name" value="Carbohydrate phosphatase"/>
    <property type="match status" value="1"/>
</dbReference>
<dbReference type="GO" id="GO:0046854">
    <property type="term" value="P:phosphatidylinositol phosphate biosynthetic process"/>
    <property type="evidence" value="ECO:0007669"/>
    <property type="project" value="InterPro"/>
</dbReference>
<dbReference type="InterPro" id="IPR020552">
    <property type="entry name" value="Inositol_monoPase_Li-sen"/>
</dbReference>
<proteinExistence type="inferred from homology"/>
<dbReference type="Pfam" id="PF00459">
    <property type="entry name" value="Inositol_P"/>
    <property type="match status" value="1"/>
</dbReference>
<dbReference type="PRINTS" id="PR00378">
    <property type="entry name" value="LIIMPHPHTASE"/>
</dbReference>
<dbReference type="FunFam" id="3.40.190.80:FF:000002">
    <property type="entry name" value="Inositol-1-monophosphatase"/>
    <property type="match status" value="1"/>
</dbReference>
<evidence type="ECO:0000313" key="9">
    <source>
        <dbReference type="EMBL" id="JAS10767.1"/>
    </source>
</evidence>
<comment type="cofactor">
    <cofactor evidence="1 7 8">
        <name>Mg(2+)</name>
        <dbReference type="ChEBI" id="CHEBI:18420"/>
    </cofactor>
</comment>
<dbReference type="GO" id="GO:0007165">
    <property type="term" value="P:signal transduction"/>
    <property type="evidence" value="ECO:0007669"/>
    <property type="project" value="TreeGrafter"/>
</dbReference>
<dbReference type="Gene3D" id="3.30.540.10">
    <property type="entry name" value="Fructose-1,6-Bisphosphatase, subunit A, domain 1"/>
    <property type="match status" value="1"/>
</dbReference>
<gene>
    <name evidence="9" type="ORF">g.8304</name>
</gene>
<keyword evidence="6 7" id="KW-0460">Magnesium</keyword>
<dbReference type="GO" id="GO:0046872">
    <property type="term" value="F:metal ion binding"/>
    <property type="evidence" value="ECO:0007669"/>
    <property type="project" value="UniProtKB-KW"/>
</dbReference>
<dbReference type="Gene3D" id="3.40.190.80">
    <property type="match status" value="1"/>
</dbReference>
<evidence type="ECO:0000256" key="1">
    <source>
        <dbReference type="ARBA" id="ARBA00001946"/>
    </source>
</evidence>
<dbReference type="PANTHER" id="PTHR20854:SF25">
    <property type="entry name" value="INOSITOL-1-MONOPHOSPHATASE"/>
    <property type="match status" value="1"/>
</dbReference>
<comment type="pathway">
    <text evidence="2 8">Polyol metabolism; myo-inositol biosynthesis; myo-inositol from D-glucose 6-phosphate: step 2/2.</text>
</comment>
<dbReference type="GO" id="GO:0006021">
    <property type="term" value="P:inositol biosynthetic process"/>
    <property type="evidence" value="ECO:0007669"/>
    <property type="project" value="UniProtKB-UniPathway"/>
</dbReference>
<dbReference type="GO" id="GO:0008934">
    <property type="term" value="F:inositol monophosphate 1-phosphatase activity"/>
    <property type="evidence" value="ECO:0007669"/>
    <property type="project" value="InterPro"/>
</dbReference>
<dbReference type="FunFam" id="3.30.540.10:FF:000004">
    <property type="entry name" value="Inositol-1-monophosphatase"/>
    <property type="match status" value="1"/>
</dbReference>
<keyword evidence="4 7" id="KW-0479">Metal-binding</keyword>
<dbReference type="PROSITE" id="PS00629">
    <property type="entry name" value="IMP_1"/>
    <property type="match status" value="1"/>
</dbReference>
<reference evidence="9" key="1">
    <citation type="submission" date="2015-12" db="EMBL/GenBank/DDBJ databases">
        <title>De novo transcriptome assembly of four potential Pierce s Disease insect vectors from Arizona vineyards.</title>
        <authorList>
            <person name="Tassone E.E."/>
        </authorList>
    </citation>
    <scope>NUCLEOTIDE SEQUENCE</scope>
</reference>
<evidence type="ECO:0000256" key="7">
    <source>
        <dbReference type="PIRSR" id="PIRSR600760-2"/>
    </source>
</evidence>
<dbReference type="AlphaFoldDB" id="A0A1B6CBC5"/>
<feature type="binding site" evidence="7">
    <location>
        <position position="94"/>
    </location>
    <ligand>
        <name>Mg(2+)</name>
        <dbReference type="ChEBI" id="CHEBI:18420"/>
        <label>1</label>
        <note>catalytic</note>
    </ligand>
</feature>
<organism evidence="9">
    <name type="scientific">Clastoptera arizonana</name>
    <name type="common">Arizona spittle bug</name>
    <dbReference type="NCBI Taxonomy" id="38151"/>
    <lineage>
        <taxon>Eukaryota</taxon>
        <taxon>Metazoa</taxon>
        <taxon>Ecdysozoa</taxon>
        <taxon>Arthropoda</taxon>
        <taxon>Hexapoda</taxon>
        <taxon>Insecta</taxon>
        <taxon>Pterygota</taxon>
        <taxon>Neoptera</taxon>
        <taxon>Paraneoptera</taxon>
        <taxon>Hemiptera</taxon>
        <taxon>Auchenorrhyncha</taxon>
        <taxon>Cercopoidea</taxon>
        <taxon>Clastopteridae</taxon>
        <taxon>Clastoptera</taxon>
    </lineage>
</organism>
<protein>
    <recommendedName>
        <fullName evidence="8">Inositol-1-monophosphatase</fullName>
        <ecNumber evidence="8">3.1.3.25</ecNumber>
    </recommendedName>
</protein>
<evidence type="ECO:0000256" key="4">
    <source>
        <dbReference type="ARBA" id="ARBA00022723"/>
    </source>
</evidence>
<dbReference type="EC" id="3.1.3.25" evidence="8"/>
<feature type="binding site" evidence="7">
    <location>
        <position position="95"/>
    </location>
    <ligand>
        <name>Mg(2+)</name>
        <dbReference type="ChEBI" id="CHEBI:18420"/>
        <label>1</label>
        <note>catalytic</note>
    </ligand>
</feature>
<feature type="binding site" evidence="7">
    <location>
        <position position="221"/>
    </location>
    <ligand>
        <name>Mg(2+)</name>
        <dbReference type="ChEBI" id="CHEBI:18420"/>
        <label>1</label>
        <note>catalytic</note>
    </ligand>
</feature>
<evidence type="ECO:0000256" key="3">
    <source>
        <dbReference type="ARBA" id="ARBA00009759"/>
    </source>
</evidence>